<dbReference type="AlphaFoldDB" id="C7ZED7"/>
<dbReference type="EMBL" id="GG698921">
    <property type="protein sequence ID" value="EEU37656.1"/>
    <property type="molecule type" value="Genomic_DNA"/>
</dbReference>
<name>C7ZED7_FUSV7</name>
<reference evidence="1 2" key="1">
    <citation type="journal article" date="2009" name="PLoS Genet.">
        <title>The genome of Nectria haematococca: contribution of supernumerary chromosomes to gene expansion.</title>
        <authorList>
            <person name="Coleman J.J."/>
            <person name="Rounsley S.D."/>
            <person name="Rodriguez-Carres M."/>
            <person name="Kuo A."/>
            <person name="Wasmann C.C."/>
            <person name="Grimwood J."/>
            <person name="Schmutz J."/>
            <person name="Taga M."/>
            <person name="White G.J."/>
            <person name="Zhou S."/>
            <person name="Schwartz D.C."/>
            <person name="Freitag M."/>
            <person name="Ma L.J."/>
            <person name="Danchin E.G."/>
            <person name="Henrissat B."/>
            <person name="Coutinho P.M."/>
            <person name="Nelson D.R."/>
            <person name="Straney D."/>
            <person name="Napoli C.A."/>
            <person name="Barker B.M."/>
            <person name="Gribskov M."/>
            <person name="Rep M."/>
            <person name="Kroken S."/>
            <person name="Molnar I."/>
            <person name="Rensing C."/>
            <person name="Kennell J.C."/>
            <person name="Zamora J."/>
            <person name="Farman M.L."/>
            <person name="Selker E.U."/>
            <person name="Salamov A."/>
            <person name="Shapiro H."/>
            <person name="Pangilinan J."/>
            <person name="Lindquist E."/>
            <person name="Lamers C."/>
            <person name="Grigoriev I.V."/>
            <person name="Geiser D.M."/>
            <person name="Covert S.F."/>
            <person name="Temporini E."/>
            <person name="Vanetten H.D."/>
        </authorList>
    </citation>
    <scope>NUCLEOTIDE SEQUENCE [LARGE SCALE GENOMIC DNA]</scope>
    <source>
        <strain evidence="2">ATCC MYA-4622 / CBS 123669 / FGSC 9596 / NRRL 45880 / 77-13-4</strain>
    </source>
</reference>
<dbReference type="RefSeq" id="XP_003043369.1">
    <property type="nucleotide sequence ID" value="XM_003043323.1"/>
</dbReference>
<accession>C7ZED7</accession>
<dbReference type="KEGG" id="nhe:NECHADRAFT_25103"/>
<dbReference type="eggNOG" id="ENOG502SHDD">
    <property type="taxonomic scope" value="Eukaryota"/>
</dbReference>
<feature type="non-terminal residue" evidence="1">
    <location>
        <position position="1"/>
    </location>
</feature>
<dbReference type="Proteomes" id="UP000005206">
    <property type="component" value="Chromosome 12"/>
</dbReference>
<feature type="non-terminal residue" evidence="1">
    <location>
        <position position="351"/>
    </location>
</feature>
<gene>
    <name evidence="1" type="ORF">NECHADRAFT_25103</name>
</gene>
<evidence type="ECO:0000313" key="2">
    <source>
        <dbReference type="Proteomes" id="UP000005206"/>
    </source>
</evidence>
<dbReference type="VEuPathDB" id="FungiDB:NECHADRAFT_25103"/>
<dbReference type="GeneID" id="9669254"/>
<dbReference type="OrthoDB" id="4356994at2759"/>
<sequence length="351" mass="39286">DDIGLSTQLALFPFPSFGLFSALSSISFTLPMDPAPSIGTSDSQAVAFHRTVLAPMKSTQVAALSSHTLFLNFAIQNRMALHLLLAFSHSELAIHQGYSDRPPLESYLHFQHGSRLFTQQLESFTHANHIAMMLSFLYLYMFWMRRHPFDVSRLKELSASVLVYVRAFALDELMILDVYFALITIQREINRYSQGSEAKSPGVELGIKRKLERIREEQSFLFELAANGAQQVPATPLMALVAVTIFHALQIYLARSRDSALSQLPVPCEVQRALKDLMTTAYYTVATGPVQLLERFQWALLIAGIETHDPIHRDWISASISDPAIKGIFQLIQSAKGSSGITMRAVRRLVS</sequence>
<evidence type="ECO:0008006" key="3">
    <source>
        <dbReference type="Google" id="ProtNLM"/>
    </source>
</evidence>
<dbReference type="OMA" id="PVYRDWI"/>
<dbReference type="HOGENOM" id="CLU_791221_0_0_1"/>
<protein>
    <recommendedName>
        <fullName evidence="3">Transcription factor domain-containing protein</fullName>
    </recommendedName>
</protein>
<evidence type="ECO:0000313" key="1">
    <source>
        <dbReference type="EMBL" id="EEU37656.1"/>
    </source>
</evidence>
<proteinExistence type="predicted"/>
<keyword evidence="2" id="KW-1185">Reference proteome</keyword>
<organism evidence="1 2">
    <name type="scientific">Fusarium vanettenii (strain ATCC MYA-4622 / CBS 123669 / FGSC 9596 / NRRL 45880 / 77-13-4)</name>
    <name type="common">Fusarium solani subsp. pisi</name>
    <dbReference type="NCBI Taxonomy" id="660122"/>
    <lineage>
        <taxon>Eukaryota</taxon>
        <taxon>Fungi</taxon>
        <taxon>Dikarya</taxon>
        <taxon>Ascomycota</taxon>
        <taxon>Pezizomycotina</taxon>
        <taxon>Sordariomycetes</taxon>
        <taxon>Hypocreomycetidae</taxon>
        <taxon>Hypocreales</taxon>
        <taxon>Nectriaceae</taxon>
        <taxon>Fusarium</taxon>
        <taxon>Fusarium solani species complex</taxon>
        <taxon>Fusarium vanettenii</taxon>
    </lineage>
</organism>
<dbReference type="InParanoid" id="C7ZED7"/>